<dbReference type="InterPro" id="IPR013655">
    <property type="entry name" value="PAS_fold_3"/>
</dbReference>
<keyword evidence="4" id="KW-1185">Reference proteome</keyword>
<proteinExistence type="predicted"/>
<organism evidence="3 4">
    <name type="scientific">Pseudomonas neustonica</name>
    <dbReference type="NCBI Taxonomy" id="2487346"/>
    <lineage>
        <taxon>Bacteria</taxon>
        <taxon>Pseudomonadati</taxon>
        <taxon>Pseudomonadota</taxon>
        <taxon>Gammaproteobacteria</taxon>
        <taxon>Pseudomonadales</taxon>
        <taxon>Pseudomonadaceae</taxon>
        <taxon>Pseudomonas</taxon>
    </lineage>
</organism>
<dbReference type="InterPro" id="IPR035965">
    <property type="entry name" value="PAS-like_dom_sf"/>
</dbReference>
<comment type="caution">
    <text evidence="3">The sequence shown here is derived from an EMBL/GenBank/DDBJ whole genome shotgun (WGS) entry which is preliminary data.</text>
</comment>
<evidence type="ECO:0000259" key="1">
    <source>
        <dbReference type="PROSITE" id="PS50112"/>
    </source>
</evidence>
<dbReference type="InterPro" id="IPR029016">
    <property type="entry name" value="GAF-like_dom_sf"/>
</dbReference>
<dbReference type="InterPro" id="IPR052163">
    <property type="entry name" value="DGC-Regulatory_Protein"/>
</dbReference>
<evidence type="ECO:0000313" key="4">
    <source>
        <dbReference type="Proteomes" id="UP000275199"/>
    </source>
</evidence>
<protein>
    <submittedName>
        <fullName evidence="3">Sensor domain-containing diguanylate cyclase</fullName>
    </submittedName>
</protein>
<dbReference type="Pfam" id="PF08447">
    <property type="entry name" value="PAS_3"/>
    <property type="match status" value="1"/>
</dbReference>
<dbReference type="Gene3D" id="3.30.70.270">
    <property type="match status" value="1"/>
</dbReference>
<dbReference type="InterPro" id="IPR000160">
    <property type="entry name" value="GGDEF_dom"/>
</dbReference>
<reference evidence="3 4" key="1">
    <citation type="submission" date="2018-11" db="EMBL/GenBank/DDBJ databases">
        <authorList>
            <person name="Jang G.I."/>
            <person name="Hwang C.Y."/>
        </authorList>
    </citation>
    <scope>NUCLEOTIDE SEQUENCE [LARGE SCALE GENOMIC DNA]</scope>
    <source>
        <strain evidence="3 4">SSM26</strain>
    </source>
</reference>
<sequence>MSPATHLVDMLLDAVCMVDEHGTFVYVSAACERIFGYTQDELIGRHILGLLHPDDIDATLLAAQRVRNGELIPHFENRYLRKDGSVVHIMWSSRWSEEDQLRIAVARDITERKQYEVMQSAVYAISEAANNAEDLNTLCSHVHQIVDRLLPVSIFSLALHDPGSGEIHFRYHGSDSNLTPTELASRTIADGKQQLFTAGDETDTTEANWLGVPLLARETAFGALVLHRQAGGATFSEEDRALLQYVSTQIATAVQRVQMQSRLQFLSHHDQLTGLPNRALLNDRLVMARSRAEREGSGIALLFLDLDRFKEINDSMGHAIGDLLLQEVASRLRSVVRAADTVARMGGDEFVLLLESITHEEDACQVAEKVCNKLNAAYHLDGHEVQCGTSIGIAVNLTPTEGSEHLLKRADQAMYRAKQQGGNRYALAE</sequence>
<evidence type="ECO:0000259" key="2">
    <source>
        <dbReference type="PROSITE" id="PS50887"/>
    </source>
</evidence>
<dbReference type="EMBL" id="RKKU01000003">
    <property type="protein sequence ID" value="ROZ87597.1"/>
    <property type="molecule type" value="Genomic_DNA"/>
</dbReference>
<dbReference type="InterPro" id="IPR000014">
    <property type="entry name" value="PAS"/>
</dbReference>
<dbReference type="SMART" id="SM00267">
    <property type="entry name" value="GGDEF"/>
    <property type="match status" value="1"/>
</dbReference>
<dbReference type="InterPro" id="IPR043128">
    <property type="entry name" value="Rev_trsase/Diguanyl_cyclase"/>
</dbReference>
<dbReference type="PROSITE" id="PS50112">
    <property type="entry name" value="PAS"/>
    <property type="match status" value="1"/>
</dbReference>
<name>A0ABX9XP21_9PSED</name>
<dbReference type="SMART" id="SM00091">
    <property type="entry name" value="PAS"/>
    <property type="match status" value="1"/>
</dbReference>
<dbReference type="SUPFAM" id="SSF55073">
    <property type="entry name" value="Nucleotide cyclase"/>
    <property type="match status" value="1"/>
</dbReference>
<dbReference type="CDD" id="cd00130">
    <property type="entry name" value="PAS"/>
    <property type="match status" value="1"/>
</dbReference>
<dbReference type="Gene3D" id="3.30.450.40">
    <property type="match status" value="1"/>
</dbReference>
<accession>A0ABX9XP21</accession>
<evidence type="ECO:0000313" key="3">
    <source>
        <dbReference type="EMBL" id="ROZ87597.1"/>
    </source>
</evidence>
<dbReference type="Proteomes" id="UP000275199">
    <property type="component" value="Unassembled WGS sequence"/>
</dbReference>
<dbReference type="Pfam" id="PF13492">
    <property type="entry name" value="GAF_3"/>
    <property type="match status" value="1"/>
</dbReference>
<dbReference type="InterPro" id="IPR003018">
    <property type="entry name" value="GAF"/>
</dbReference>
<dbReference type="Gene3D" id="3.30.450.20">
    <property type="entry name" value="PAS domain"/>
    <property type="match status" value="1"/>
</dbReference>
<dbReference type="SMART" id="SM00065">
    <property type="entry name" value="GAF"/>
    <property type="match status" value="1"/>
</dbReference>
<dbReference type="CDD" id="cd01949">
    <property type="entry name" value="GGDEF"/>
    <property type="match status" value="1"/>
</dbReference>
<dbReference type="NCBIfam" id="TIGR00229">
    <property type="entry name" value="sensory_box"/>
    <property type="match status" value="1"/>
</dbReference>
<dbReference type="SUPFAM" id="SSF55781">
    <property type="entry name" value="GAF domain-like"/>
    <property type="match status" value="1"/>
</dbReference>
<dbReference type="SUPFAM" id="SSF55785">
    <property type="entry name" value="PYP-like sensor domain (PAS domain)"/>
    <property type="match status" value="1"/>
</dbReference>
<gene>
    <name evidence="3" type="ORF">EF096_04110</name>
</gene>
<dbReference type="InterPro" id="IPR029787">
    <property type="entry name" value="Nucleotide_cyclase"/>
</dbReference>
<feature type="domain" description="PAS" evidence="1">
    <location>
        <begin position="1"/>
        <end position="70"/>
    </location>
</feature>
<dbReference type="NCBIfam" id="TIGR00254">
    <property type="entry name" value="GGDEF"/>
    <property type="match status" value="1"/>
</dbReference>
<dbReference type="Pfam" id="PF00990">
    <property type="entry name" value="GGDEF"/>
    <property type="match status" value="1"/>
</dbReference>
<dbReference type="PANTHER" id="PTHR46663:SF3">
    <property type="entry name" value="SLL0267 PROTEIN"/>
    <property type="match status" value="1"/>
</dbReference>
<dbReference type="PROSITE" id="PS50887">
    <property type="entry name" value="GGDEF"/>
    <property type="match status" value="1"/>
</dbReference>
<dbReference type="PANTHER" id="PTHR46663">
    <property type="entry name" value="DIGUANYLATE CYCLASE DGCT-RELATED"/>
    <property type="match status" value="1"/>
</dbReference>
<feature type="domain" description="GGDEF" evidence="2">
    <location>
        <begin position="297"/>
        <end position="429"/>
    </location>
</feature>